<gene>
    <name evidence="1" type="ORF">PACLA_8A067416</name>
</gene>
<accession>A0A7D9D7P5</accession>
<protein>
    <submittedName>
        <fullName evidence="1">Uncharacterized protein</fullName>
    </submittedName>
</protein>
<keyword evidence="2" id="KW-1185">Reference proteome</keyword>
<proteinExistence type="predicted"/>
<reference evidence="1" key="1">
    <citation type="submission" date="2020-04" db="EMBL/GenBank/DDBJ databases">
        <authorList>
            <person name="Alioto T."/>
            <person name="Alioto T."/>
            <person name="Gomez Garrido J."/>
        </authorList>
    </citation>
    <scope>NUCLEOTIDE SEQUENCE</scope>
    <source>
        <strain evidence="1">A484AB</strain>
    </source>
</reference>
<comment type="caution">
    <text evidence="1">The sequence shown here is derived from an EMBL/GenBank/DDBJ whole genome shotgun (WGS) entry which is preliminary data.</text>
</comment>
<evidence type="ECO:0000313" key="1">
    <source>
        <dbReference type="EMBL" id="CAB3978316.1"/>
    </source>
</evidence>
<organism evidence="1 2">
    <name type="scientific">Paramuricea clavata</name>
    <name type="common">Red gorgonian</name>
    <name type="synonym">Violescent sea-whip</name>
    <dbReference type="NCBI Taxonomy" id="317549"/>
    <lineage>
        <taxon>Eukaryota</taxon>
        <taxon>Metazoa</taxon>
        <taxon>Cnidaria</taxon>
        <taxon>Anthozoa</taxon>
        <taxon>Octocorallia</taxon>
        <taxon>Malacalcyonacea</taxon>
        <taxon>Plexauridae</taxon>
        <taxon>Paramuricea</taxon>
    </lineage>
</organism>
<dbReference type="EMBL" id="CACRXK020000104">
    <property type="protein sequence ID" value="CAB3978316.1"/>
    <property type="molecule type" value="Genomic_DNA"/>
</dbReference>
<dbReference type="AlphaFoldDB" id="A0A7D9D7P5"/>
<dbReference type="Proteomes" id="UP001152795">
    <property type="component" value="Unassembled WGS sequence"/>
</dbReference>
<name>A0A7D9D7P5_PARCT</name>
<sequence>MSPNVAINELWKSTSNSKNIQYDIYHSTKRVLKDFRSGQEHRLRNHVKDPLHQYYKVLSFPTDETLVYNSIKPAEKYIQLYCTIY</sequence>
<evidence type="ECO:0000313" key="2">
    <source>
        <dbReference type="Proteomes" id="UP001152795"/>
    </source>
</evidence>